<keyword evidence="8" id="KW-0963">Cytoplasm</keyword>
<comment type="subcellular location">
    <subcellularLocation>
        <location evidence="8">Cytoplasm</location>
    </subcellularLocation>
</comment>
<dbReference type="InterPro" id="IPR011994">
    <property type="entry name" value="Cytidylate_kinase_dom"/>
</dbReference>
<sequence length="222" mass="24130">MIIAIDGPAASGKSTAARALAKRLGLTFLDTGAMYRAVTLVIIDRGIDPNDEFSCQTVANSIRLEFDEEGKILIGGMPGEPAIRGPEVTRHVSEVSAHSGVRRALVRLQRKIADESVAAGGGVVAEGRDTTSVVFPTADLKVFLVASPRVRAERRATEEGAPERAAEYEKDLQRRDDFDSSREDSPLTETRDAVRVDTDRLSPDEVLEELCELARVRAEARD</sequence>
<keyword evidence="2 8" id="KW-0808">Transferase</keyword>
<comment type="similarity">
    <text evidence="1 8">Belongs to the cytidylate kinase family. Type 1 subfamily.</text>
</comment>
<evidence type="ECO:0000259" key="10">
    <source>
        <dbReference type="Pfam" id="PF02224"/>
    </source>
</evidence>
<name>A0A518EU14_9BACT</name>
<dbReference type="GO" id="GO:0036431">
    <property type="term" value="F:dCMP kinase activity"/>
    <property type="evidence" value="ECO:0007669"/>
    <property type="project" value="InterPro"/>
</dbReference>
<dbReference type="Gene3D" id="3.40.50.300">
    <property type="entry name" value="P-loop containing nucleotide triphosphate hydrolases"/>
    <property type="match status" value="1"/>
</dbReference>
<dbReference type="Proteomes" id="UP000320390">
    <property type="component" value="Chromosome"/>
</dbReference>
<dbReference type="GO" id="GO:0005737">
    <property type="term" value="C:cytoplasm"/>
    <property type="evidence" value="ECO:0007669"/>
    <property type="project" value="UniProtKB-SubCell"/>
</dbReference>
<dbReference type="NCBIfam" id="TIGR00017">
    <property type="entry name" value="cmk"/>
    <property type="match status" value="1"/>
</dbReference>
<dbReference type="GO" id="GO:0006220">
    <property type="term" value="P:pyrimidine nucleotide metabolic process"/>
    <property type="evidence" value="ECO:0007669"/>
    <property type="project" value="UniProtKB-UniRule"/>
</dbReference>
<evidence type="ECO:0000256" key="6">
    <source>
        <dbReference type="ARBA" id="ARBA00047615"/>
    </source>
</evidence>
<keyword evidence="4 8" id="KW-0418">Kinase</keyword>
<dbReference type="CDD" id="cd02020">
    <property type="entry name" value="CMPK"/>
    <property type="match status" value="1"/>
</dbReference>
<evidence type="ECO:0000256" key="8">
    <source>
        <dbReference type="HAMAP-Rule" id="MF_00238"/>
    </source>
</evidence>
<keyword evidence="5 8" id="KW-0067">ATP-binding</keyword>
<dbReference type="HAMAP" id="MF_00238">
    <property type="entry name" value="Cytidyl_kinase_type1"/>
    <property type="match status" value="1"/>
</dbReference>
<gene>
    <name evidence="8 11" type="primary">cmk</name>
    <name evidence="11" type="ORF">Poly30_31010</name>
</gene>
<evidence type="ECO:0000256" key="4">
    <source>
        <dbReference type="ARBA" id="ARBA00022777"/>
    </source>
</evidence>
<keyword evidence="12" id="KW-1185">Reference proteome</keyword>
<comment type="catalytic activity">
    <reaction evidence="7 8">
        <text>CMP + ATP = CDP + ADP</text>
        <dbReference type="Rhea" id="RHEA:11600"/>
        <dbReference type="ChEBI" id="CHEBI:30616"/>
        <dbReference type="ChEBI" id="CHEBI:58069"/>
        <dbReference type="ChEBI" id="CHEBI:60377"/>
        <dbReference type="ChEBI" id="CHEBI:456216"/>
        <dbReference type="EC" id="2.7.4.25"/>
    </reaction>
</comment>
<feature type="domain" description="Cytidylate kinase" evidence="10">
    <location>
        <begin position="3"/>
        <end position="214"/>
    </location>
</feature>
<dbReference type="GO" id="GO:0036430">
    <property type="term" value="F:CMP kinase activity"/>
    <property type="evidence" value="ECO:0007669"/>
    <property type="project" value="RHEA"/>
</dbReference>
<feature type="binding site" evidence="8">
    <location>
        <begin position="7"/>
        <end position="15"/>
    </location>
    <ligand>
        <name>ATP</name>
        <dbReference type="ChEBI" id="CHEBI:30616"/>
    </ligand>
</feature>
<evidence type="ECO:0000256" key="1">
    <source>
        <dbReference type="ARBA" id="ARBA00009427"/>
    </source>
</evidence>
<evidence type="ECO:0000256" key="5">
    <source>
        <dbReference type="ARBA" id="ARBA00022840"/>
    </source>
</evidence>
<dbReference type="SUPFAM" id="SSF52540">
    <property type="entry name" value="P-loop containing nucleoside triphosphate hydrolases"/>
    <property type="match status" value="1"/>
</dbReference>
<dbReference type="AlphaFoldDB" id="A0A518EU14"/>
<evidence type="ECO:0000313" key="11">
    <source>
        <dbReference type="EMBL" id="QDV07575.1"/>
    </source>
</evidence>
<feature type="region of interest" description="Disordered" evidence="9">
    <location>
        <begin position="153"/>
        <end position="199"/>
    </location>
</feature>
<protein>
    <recommendedName>
        <fullName evidence="8">Cytidylate kinase</fullName>
        <shortName evidence="8">CK</shortName>
        <ecNumber evidence="8">2.7.4.25</ecNumber>
    </recommendedName>
    <alternativeName>
        <fullName evidence="8">Cytidine monophosphate kinase</fullName>
        <shortName evidence="8">CMP kinase</shortName>
    </alternativeName>
</protein>
<dbReference type="GO" id="GO:0005524">
    <property type="term" value="F:ATP binding"/>
    <property type="evidence" value="ECO:0007669"/>
    <property type="project" value="UniProtKB-UniRule"/>
</dbReference>
<dbReference type="InterPro" id="IPR027417">
    <property type="entry name" value="P-loop_NTPase"/>
</dbReference>
<proteinExistence type="inferred from homology"/>
<evidence type="ECO:0000256" key="2">
    <source>
        <dbReference type="ARBA" id="ARBA00022679"/>
    </source>
</evidence>
<organism evidence="11 12">
    <name type="scientific">Saltatorellus ferox</name>
    <dbReference type="NCBI Taxonomy" id="2528018"/>
    <lineage>
        <taxon>Bacteria</taxon>
        <taxon>Pseudomonadati</taxon>
        <taxon>Planctomycetota</taxon>
        <taxon>Planctomycetia</taxon>
        <taxon>Planctomycetia incertae sedis</taxon>
        <taxon>Saltatorellus</taxon>
    </lineage>
</organism>
<dbReference type="RefSeq" id="WP_419190216.1">
    <property type="nucleotide sequence ID" value="NZ_CP036434.1"/>
</dbReference>
<evidence type="ECO:0000256" key="9">
    <source>
        <dbReference type="SAM" id="MobiDB-lite"/>
    </source>
</evidence>
<dbReference type="EMBL" id="CP036434">
    <property type="protein sequence ID" value="QDV07575.1"/>
    <property type="molecule type" value="Genomic_DNA"/>
</dbReference>
<keyword evidence="3 8" id="KW-0547">Nucleotide-binding</keyword>
<evidence type="ECO:0000256" key="7">
    <source>
        <dbReference type="ARBA" id="ARBA00048478"/>
    </source>
</evidence>
<reference evidence="11 12" key="1">
    <citation type="submission" date="2019-02" db="EMBL/GenBank/DDBJ databases">
        <title>Deep-cultivation of Planctomycetes and their phenomic and genomic characterization uncovers novel biology.</title>
        <authorList>
            <person name="Wiegand S."/>
            <person name="Jogler M."/>
            <person name="Boedeker C."/>
            <person name="Pinto D."/>
            <person name="Vollmers J."/>
            <person name="Rivas-Marin E."/>
            <person name="Kohn T."/>
            <person name="Peeters S.H."/>
            <person name="Heuer A."/>
            <person name="Rast P."/>
            <person name="Oberbeckmann S."/>
            <person name="Bunk B."/>
            <person name="Jeske O."/>
            <person name="Meyerdierks A."/>
            <person name="Storesund J.E."/>
            <person name="Kallscheuer N."/>
            <person name="Luecker S."/>
            <person name="Lage O.M."/>
            <person name="Pohl T."/>
            <person name="Merkel B.J."/>
            <person name="Hornburger P."/>
            <person name="Mueller R.-W."/>
            <person name="Bruemmer F."/>
            <person name="Labrenz M."/>
            <person name="Spormann A.M."/>
            <person name="Op den Camp H."/>
            <person name="Overmann J."/>
            <person name="Amann R."/>
            <person name="Jetten M.S.M."/>
            <person name="Mascher T."/>
            <person name="Medema M.H."/>
            <person name="Devos D.P."/>
            <person name="Kaster A.-K."/>
            <person name="Ovreas L."/>
            <person name="Rohde M."/>
            <person name="Galperin M.Y."/>
            <person name="Jogler C."/>
        </authorList>
    </citation>
    <scope>NUCLEOTIDE SEQUENCE [LARGE SCALE GENOMIC DNA]</scope>
    <source>
        <strain evidence="11 12">Poly30</strain>
    </source>
</reference>
<comment type="catalytic activity">
    <reaction evidence="6 8">
        <text>dCMP + ATP = dCDP + ADP</text>
        <dbReference type="Rhea" id="RHEA:25094"/>
        <dbReference type="ChEBI" id="CHEBI:30616"/>
        <dbReference type="ChEBI" id="CHEBI:57566"/>
        <dbReference type="ChEBI" id="CHEBI:58593"/>
        <dbReference type="ChEBI" id="CHEBI:456216"/>
        <dbReference type="EC" id="2.7.4.25"/>
    </reaction>
</comment>
<dbReference type="CDD" id="cd02019">
    <property type="entry name" value="NK"/>
    <property type="match status" value="1"/>
</dbReference>
<accession>A0A518EU14</accession>
<evidence type="ECO:0000313" key="12">
    <source>
        <dbReference type="Proteomes" id="UP000320390"/>
    </source>
</evidence>
<dbReference type="EC" id="2.7.4.25" evidence="8"/>
<evidence type="ECO:0000256" key="3">
    <source>
        <dbReference type="ARBA" id="ARBA00022741"/>
    </source>
</evidence>
<dbReference type="InterPro" id="IPR003136">
    <property type="entry name" value="Cytidylate_kin"/>
</dbReference>
<dbReference type="Pfam" id="PF02224">
    <property type="entry name" value="Cytidylate_kin"/>
    <property type="match status" value="1"/>
</dbReference>